<dbReference type="FunFam" id="3.90.79.10:FF:000003">
    <property type="entry name" value="M7GpppN-mRNA hydrolase isoform 2"/>
    <property type="match status" value="1"/>
</dbReference>
<name>A0A1W5D0U2_9LECA</name>
<dbReference type="Gene3D" id="1.10.10.1050">
    <property type="entry name" value="Dcp2, box A domain"/>
    <property type="match status" value="1"/>
</dbReference>
<dbReference type="GO" id="GO:0030145">
    <property type="term" value="F:manganese ion binding"/>
    <property type="evidence" value="ECO:0007669"/>
    <property type="project" value="InterPro"/>
</dbReference>
<feature type="compositionally biased region" description="Low complexity" evidence="9">
    <location>
        <begin position="814"/>
        <end position="830"/>
    </location>
</feature>
<organism evidence="11 12">
    <name type="scientific">Lasallia pustulata</name>
    <dbReference type="NCBI Taxonomy" id="136370"/>
    <lineage>
        <taxon>Eukaryota</taxon>
        <taxon>Fungi</taxon>
        <taxon>Dikarya</taxon>
        <taxon>Ascomycota</taxon>
        <taxon>Pezizomycotina</taxon>
        <taxon>Lecanoromycetes</taxon>
        <taxon>OSLEUM clade</taxon>
        <taxon>Umbilicariomycetidae</taxon>
        <taxon>Umbilicariales</taxon>
        <taxon>Umbilicariaceae</taxon>
        <taxon>Lasallia</taxon>
    </lineage>
</organism>
<feature type="region of interest" description="Disordered" evidence="9">
    <location>
        <begin position="469"/>
        <end position="498"/>
    </location>
</feature>
<keyword evidence="6" id="KW-0378">Hydrolase</keyword>
<evidence type="ECO:0000256" key="7">
    <source>
        <dbReference type="ARBA" id="ARBA00022884"/>
    </source>
</evidence>
<proteinExistence type="inferred from homology"/>
<feature type="region of interest" description="Disordered" evidence="9">
    <location>
        <begin position="272"/>
        <end position="327"/>
    </location>
</feature>
<dbReference type="Gene3D" id="3.90.79.10">
    <property type="entry name" value="Nucleoside Triphosphate Pyrophosphohydrolase"/>
    <property type="match status" value="1"/>
</dbReference>
<dbReference type="SMART" id="SM01125">
    <property type="entry name" value="DCP2"/>
    <property type="match status" value="1"/>
</dbReference>
<feature type="compositionally biased region" description="Polar residues" evidence="9">
    <location>
        <begin position="664"/>
        <end position="673"/>
    </location>
</feature>
<dbReference type="Pfam" id="PF00293">
    <property type="entry name" value="NUDIX"/>
    <property type="match status" value="1"/>
</dbReference>
<dbReference type="PANTHER" id="PTHR23114:SF17">
    <property type="entry name" value="M7GPPPN-MRNA HYDROLASE"/>
    <property type="match status" value="1"/>
</dbReference>
<dbReference type="PROSITE" id="PS00893">
    <property type="entry name" value="NUDIX_BOX"/>
    <property type="match status" value="1"/>
</dbReference>
<feature type="region of interest" description="Disordered" evidence="9">
    <location>
        <begin position="631"/>
        <end position="673"/>
    </location>
</feature>
<keyword evidence="5" id="KW-0479">Metal-binding</keyword>
<dbReference type="InterPro" id="IPR020084">
    <property type="entry name" value="NUDIX_hydrolase_CS"/>
</dbReference>
<keyword evidence="8" id="KW-0464">Manganese</keyword>
<dbReference type="InterPro" id="IPR000086">
    <property type="entry name" value="NUDIX_hydrolase_dom"/>
</dbReference>
<dbReference type="AlphaFoldDB" id="A0A1W5D0U2"/>
<feature type="compositionally biased region" description="Low complexity" evidence="9">
    <location>
        <begin position="633"/>
        <end position="642"/>
    </location>
</feature>
<comment type="subcellular location">
    <subcellularLocation>
        <location evidence="2">Cytoplasm</location>
    </subcellularLocation>
</comment>
<sequence>MTEAKMQLVDWLDDLCVRFIINLPQEELESVERICFQVEEAQWFYEDFIRPLDPNLPSLSLRNFCLRIFQHCPLLSEFSTYHHSTAFSEFLAYKTRVPVRGAIMLNDAMDEVVLVKGWKKGANWSFPRGKINKDEKDLDCAIREVYEETGFDLREARLVGKDEDMKFIEVTMREQHMRLYVFRGVPHDTHFEPRTRKEISKIRWYKLSELPTLKKNKNHQEGHGEDLAVNANKFYMVAPFLVPLKKWIAQQSKHDVLKGSFENQLAPTVIPQDKSTTERHVSEETNSEPLATDDMGRLMASLRQSGQAHGNNDLAGQPQTNGSREDAAAQLKSLLRLSQPDTTSAPVMPKTATADEAKSNALLVLLRGGSKNSQSNAIQPAPAPPPLPHTPLEQISVNAVVPKSPSHRLPQPPRFSEMPPPPSFPLSDPPAQDRNTHSGQSTYSSNRHSNVIFQKPSGILQSPTRATGRYPITAPQPQRQQHITRTTRDGGHAPPFSSAMQARHQAPAPYRRTGDPEFVQALQNINNLPPSIPPASKLPPPKLTTHSSALLNIFKTSKPSGRVTEANPVELPQSPASASSLAGPHTVGQTETIASQAAADRVRHHEGQKEINQRITPPIPLPQRWNIGIASASPQSLPQPSQGDGKMVGGFFESGQDLNDSHLAHSQSRASVPRTQHQDALLSLFRKPSIPGTDVPGTQSTRLEPPLTPVELSATPSPAHSREASQVSNRIPALSSQQSNNGHITITKRPIAQQKRNKAPVSATVTGPLNLPHFEVARKKTKESKQVDSSLKQPGVSGGVQASGMTIMSRRTNAQRLAAEAQPANAAPAAKTSGLRAHTSSPAAKTVAETKEAPKPFQPQILRRPPQPQPSPQSLPYETTAGRLTPPPPQSPPTQAIAGRLTSPSLPPPPQHRLSFDRRDSQPQEHKQALLSLFNKPSSVASPSVSAPTAIVSPMSDRTIKGENLAAALPIPSRSRIGSLTSVIGDGSVRLTNGKQTPRTAPVDRSFLLGYLESVAKGDRR</sequence>
<evidence type="ECO:0000256" key="1">
    <source>
        <dbReference type="ARBA" id="ARBA00001936"/>
    </source>
</evidence>
<dbReference type="SUPFAM" id="SSF55811">
    <property type="entry name" value="Nudix"/>
    <property type="match status" value="1"/>
</dbReference>
<feature type="domain" description="Nudix hydrolase" evidence="10">
    <location>
        <begin position="95"/>
        <end position="229"/>
    </location>
</feature>
<dbReference type="Pfam" id="PF05026">
    <property type="entry name" value="DCP2"/>
    <property type="match status" value="1"/>
</dbReference>
<evidence type="ECO:0000256" key="6">
    <source>
        <dbReference type="ARBA" id="ARBA00022801"/>
    </source>
</evidence>
<evidence type="ECO:0000256" key="9">
    <source>
        <dbReference type="SAM" id="MobiDB-lite"/>
    </source>
</evidence>
<feature type="compositionally biased region" description="Basic and acidic residues" evidence="9">
    <location>
        <begin position="914"/>
        <end position="926"/>
    </location>
</feature>
<dbReference type="CDD" id="cd03672">
    <property type="entry name" value="NUDIX_Dcp2p_Nudt20"/>
    <property type="match status" value="1"/>
</dbReference>
<evidence type="ECO:0000256" key="5">
    <source>
        <dbReference type="ARBA" id="ARBA00022723"/>
    </source>
</evidence>
<comment type="cofactor">
    <cofactor evidence="1">
        <name>Mn(2+)</name>
        <dbReference type="ChEBI" id="CHEBI:29035"/>
    </cofactor>
</comment>
<evidence type="ECO:0000256" key="3">
    <source>
        <dbReference type="ARBA" id="ARBA00005279"/>
    </source>
</evidence>
<feature type="region of interest" description="Disordered" evidence="9">
    <location>
        <begin position="687"/>
        <end position="726"/>
    </location>
</feature>
<protein>
    <submittedName>
        <fullName evidence="11">mRNA decapping protein 2, Box A</fullName>
    </submittedName>
</protein>
<feature type="region of interest" description="Disordered" evidence="9">
    <location>
        <begin position="751"/>
        <end position="926"/>
    </location>
</feature>
<accession>A0A1W5D0U2</accession>
<dbReference type="InterPro" id="IPR036189">
    <property type="entry name" value="DCP2_BoxA_sf"/>
</dbReference>
<feature type="compositionally biased region" description="Polar residues" evidence="9">
    <location>
        <begin position="437"/>
        <end position="452"/>
    </location>
</feature>
<dbReference type="EMBL" id="FWEW01001285">
    <property type="protein sequence ID" value="SLM36744.1"/>
    <property type="molecule type" value="Genomic_DNA"/>
</dbReference>
<evidence type="ECO:0000313" key="11">
    <source>
        <dbReference type="EMBL" id="SLM36744.1"/>
    </source>
</evidence>
<keyword evidence="12" id="KW-1185">Reference proteome</keyword>
<keyword evidence="4" id="KW-0963">Cytoplasm</keyword>
<dbReference type="GO" id="GO:0000932">
    <property type="term" value="C:P-body"/>
    <property type="evidence" value="ECO:0007669"/>
    <property type="project" value="TreeGrafter"/>
</dbReference>
<feature type="region of interest" description="Disordered" evidence="9">
    <location>
        <begin position="557"/>
        <end position="588"/>
    </location>
</feature>
<evidence type="ECO:0000256" key="8">
    <source>
        <dbReference type="ARBA" id="ARBA00023211"/>
    </source>
</evidence>
<dbReference type="SUPFAM" id="SSF140586">
    <property type="entry name" value="Dcp2 domain-like"/>
    <property type="match status" value="1"/>
</dbReference>
<dbReference type="InterPro" id="IPR007722">
    <property type="entry name" value="DCP2_BoxA"/>
</dbReference>
<dbReference type="GO" id="GO:0140933">
    <property type="term" value="F:5'-(N(7)-methylguanosine 5'-triphospho)-[mRNA] hydrolase activity"/>
    <property type="evidence" value="ECO:0007669"/>
    <property type="project" value="InterPro"/>
</dbReference>
<dbReference type="InterPro" id="IPR044099">
    <property type="entry name" value="Dcp2_NUDIX"/>
</dbReference>
<reference evidence="12" key="1">
    <citation type="submission" date="2017-03" db="EMBL/GenBank/DDBJ databases">
        <authorList>
            <person name="Sharma R."/>
            <person name="Thines M."/>
        </authorList>
    </citation>
    <scope>NUCLEOTIDE SEQUENCE [LARGE SCALE GENOMIC DNA]</scope>
</reference>
<dbReference type="GO" id="GO:0003723">
    <property type="term" value="F:RNA binding"/>
    <property type="evidence" value="ECO:0007669"/>
    <property type="project" value="UniProtKB-KW"/>
</dbReference>
<feature type="compositionally biased region" description="Polar residues" evidence="9">
    <location>
        <begin position="803"/>
        <end position="812"/>
    </location>
</feature>
<feature type="compositionally biased region" description="Low complexity" evidence="9">
    <location>
        <begin position="571"/>
        <end position="582"/>
    </location>
</feature>
<feature type="region of interest" description="Disordered" evidence="9">
    <location>
        <begin position="371"/>
        <end position="452"/>
    </location>
</feature>
<dbReference type="PANTHER" id="PTHR23114">
    <property type="entry name" value="M7GPPPN-MRNA HYDROLASE"/>
    <property type="match status" value="1"/>
</dbReference>
<evidence type="ECO:0000256" key="4">
    <source>
        <dbReference type="ARBA" id="ARBA00022490"/>
    </source>
</evidence>
<dbReference type="InterPro" id="IPR015797">
    <property type="entry name" value="NUDIX_hydrolase-like_dom_sf"/>
</dbReference>
<dbReference type="Proteomes" id="UP000192927">
    <property type="component" value="Unassembled WGS sequence"/>
</dbReference>
<feature type="compositionally biased region" description="Pro residues" evidence="9">
    <location>
        <begin position="410"/>
        <end position="428"/>
    </location>
</feature>
<dbReference type="FunFam" id="1.10.10.1050:FF:000003">
    <property type="entry name" value="Decapping enzyme Dcp2, putative"/>
    <property type="match status" value="1"/>
</dbReference>
<feature type="compositionally biased region" description="Basic and acidic residues" evidence="9">
    <location>
        <begin position="775"/>
        <end position="786"/>
    </location>
</feature>
<dbReference type="PROSITE" id="PS51462">
    <property type="entry name" value="NUDIX"/>
    <property type="match status" value="1"/>
</dbReference>
<dbReference type="GO" id="GO:0000290">
    <property type="term" value="P:deadenylation-dependent decapping of nuclear-transcribed mRNA"/>
    <property type="evidence" value="ECO:0007669"/>
    <property type="project" value="InterPro"/>
</dbReference>
<comment type="similarity">
    <text evidence="3">Belongs to the Nudix hydrolase family. DCP2 subfamily.</text>
</comment>
<feature type="compositionally biased region" description="Polar residues" evidence="9">
    <location>
        <begin position="475"/>
        <end position="484"/>
    </location>
</feature>
<evidence type="ECO:0000259" key="10">
    <source>
        <dbReference type="PROSITE" id="PS51462"/>
    </source>
</evidence>
<evidence type="ECO:0000256" key="2">
    <source>
        <dbReference type="ARBA" id="ARBA00004496"/>
    </source>
</evidence>
<keyword evidence="7" id="KW-0694">RNA-binding</keyword>
<dbReference type="GO" id="GO:0000184">
    <property type="term" value="P:nuclear-transcribed mRNA catabolic process, nonsense-mediated decay"/>
    <property type="evidence" value="ECO:0007669"/>
    <property type="project" value="InterPro"/>
</dbReference>
<evidence type="ECO:0000313" key="12">
    <source>
        <dbReference type="Proteomes" id="UP000192927"/>
    </source>
</evidence>
<feature type="compositionally biased region" description="Polar residues" evidence="9">
    <location>
        <begin position="714"/>
        <end position="726"/>
    </location>
</feature>